<evidence type="ECO:0000313" key="3">
    <source>
        <dbReference type="EMBL" id="MFD1811119.1"/>
    </source>
</evidence>
<evidence type="ECO:0000259" key="2">
    <source>
        <dbReference type="Pfam" id="PF11887"/>
    </source>
</evidence>
<name>A0ABW4NYJ9_9NOCA</name>
<dbReference type="EMBL" id="JBHUFB010000004">
    <property type="protein sequence ID" value="MFD1811119.1"/>
    <property type="molecule type" value="Genomic_DNA"/>
</dbReference>
<dbReference type="Pfam" id="PF02470">
    <property type="entry name" value="MlaD"/>
    <property type="match status" value="1"/>
</dbReference>
<dbReference type="NCBIfam" id="TIGR00996">
    <property type="entry name" value="Mtu_fam_mce"/>
    <property type="match status" value="1"/>
</dbReference>
<organism evidence="3 4">
    <name type="scientific">Rhodococcus gannanensis</name>
    <dbReference type="NCBI Taxonomy" id="1960308"/>
    <lineage>
        <taxon>Bacteria</taxon>
        <taxon>Bacillati</taxon>
        <taxon>Actinomycetota</taxon>
        <taxon>Actinomycetes</taxon>
        <taxon>Mycobacteriales</taxon>
        <taxon>Nocardiaceae</taxon>
        <taxon>Rhodococcus</taxon>
    </lineage>
</organism>
<accession>A0ABW4NYJ9</accession>
<dbReference type="RefSeq" id="WP_378483674.1">
    <property type="nucleotide sequence ID" value="NZ_JBHUFB010000004.1"/>
</dbReference>
<proteinExistence type="predicted"/>
<reference evidence="4" key="1">
    <citation type="journal article" date="2019" name="Int. J. Syst. Evol. Microbiol.">
        <title>The Global Catalogue of Microorganisms (GCM) 10K type strain sequencing project: providing services to taxonomists for standard genome sequencing and annotation.</title>
        <authorList>
            <consortium name="The Broad Institute Genomics Platform"/>
            <consortium name="The Broad Institute Genome Sequencing Center for Infectious Disease"/>
            <person name="Wu L."/>
            <person name="Ma J."/>
        </authorList>
    </citation>
    <scope>NUCLEOTIDE SEQUENCE [LARGE SCALE GENOMIC DNA]</scope>
    <source>
        <strain evidence="4">DT72</strain>
    </source>
</reference>
<dbReference type="InterPro" id="IPR052336">
    <property type="entry name" value="MlaD_Phospholipid_Transporter"/>
</dbReference>
<evidence type="ECO:0000259" key="1">
    <source>
        <dbReference type="Pfam" id="PF02470"/>
    </source>
</evidence>
<feature type="domain" description="Mce/MlaD" evidence="1">
    <location>
        <begin position="35"/>
        <end position="110"/>
    </location>
</feature>
<dbReference type="InterPro" id="IPR003399">
    <property type="entry name" value="Mce/MlaD"/>
</dbReference>
<comment type="caution">
    <text evidence="3">The sequence shown here is derived from an EMBL/GenBank/DDBJ whole genome shotgun (WGS) entry which is preliminary data.</text>
</comment>
<sequence>MRGRVVGVALFATVMLAVTAGLVVVFGEFRFQPTTGYRALFTDASGLHSGDPVRVFGLESGRVGDVSLTPEGAALVEFTVDTSALITDQATAAVRYQNLVGDRYLAVDPGSGVRPLDEGDTLPVERTSPALDLDELLGGFKPLFGVLAPEQVNALSAEVIALLQGQDGTVESVLAHTASITTTLADRDVVIGRVIDNLDTTVAALAGRRDTLAVALDRAADLSRGLAEERQTWGSALDHIDTAAADVAALMEEARAPLQGTVTELGRTAAQLDSGRGTLDSVLSRLPETYAALSRLGVYGNFFNYYLCAMKVKYTGPDGADVTTPLFGQPTGRCAPR</sequence>
<evidence type="ECO:0000313" key="4">
    <source>
        <dbReference type="Proteomes" id="UP001597286"/>
    </source>
</evidence>
<protein>
    <submittedName>
        <fullName evidence="3">MCE family protein</fullName>
    </submittedName>
</protein>
<dbReference type="InterPro" id="IPR005693">
    <property type="entry name" value="Mce"/>
</dbReference>
<dbReference type="InterPro" id="IPR024516">
    <property type="entry name" value="Mce_C"/>
</dbReference>
<dbReference type="PANTHER" id="PTHR33371:SF17">
    <property type="entry name" value="MCE-FAMILY PROTEIN MCE1B"/>
    <property type="match status" value="1"/>
</dbReference>
<dbReference type="Pfam" id="PF11887">
    <property type="entry name" value="Mce4_CUP1"/>
    <property type="match status" value="1"/>
</dbReference>
<dbReference type="Proteomes" id="UP001597286">
    <property type="component" value="Unassembled WGS sequence"/>
</dbReference>
<gene>
    <name evidence="3" type="ORF">ACFSJG_02725</name>
</gene>
<feature type="domain" description="Mammalian cell entry C-terminal" evidence="2">
    <location>
        <begin position="114"/>
        <end position="325"/>
    </location>
</feature>
<dbReference type="PANTHER" id="PTHR33371">
    <property type="entry name" value="INTERMEMBRANE PHOSPHOLIPID TRANSPORT SYSTEM BINDING PROTEIN MLAD-RELATED"/>
    <property type="match status" value="1"/>
</dbReference>
<keyword evidence="4" id="KW-1185">Reference proteome</keyword>